<keyword evidence="2" id="KW-1185">Reference proteome</keyword>
<evidence type="ECO:0000313" key="2">
    <source>
        <dbReference type="Proteomes" id="UP000037035"/>
    </source>
</evidence>
<name>A0A0L6UD10_9BASI</name>
<protein>
    <submittedName>
        <fullName evidence="1">Uncharacterized protein</fullName>
    </submittedName>
</protein>
<dbReference type="EMBL" id="LAVV01012669">
    <property type="protein sequence ID" value="KNZ46444.1"/>
    <property type="molecule type" value="Genomic_DNA"/>
</dbReference>
<dbReference type="AlphaFoldDB" id="A0A0L6UD10"/>
<dbReference type="VEuPathDB" id="FungiDB:VP01_7257g1"/>
<gene>
    <name evidence="1" type="ORF">VP01_7257g1</name>
</gene>
<comment type="caution">
    <text evidence="1">The sequence shown here is derived from an EMBL/GenBank/DDBJ whole genome shotgun (WGS) entry which is preliminary data.</text>
</comment>
<reference evidence="1 2" key="1">
    <citation type="submission" date="2015-08" db="EMBL/GenBank/DDBJ databases">
        <title>Next Generation Sequencing and Analysis of the Genome of Puccinia sorghi L Schw, the Causal Agent of Maize Common Rust.</title>
        <authorList>
            <person name="Rochi L."/>
            <person name="Burguener G."/>
            <person name="Darino M."/>
            <person name="Turjanski A."/>
            <person name="Kreff E."/>
            <person name="Dieguez M.J."/>
            <person name="Sacco F."/>
        </authorList>
    </citation>
    <scope>NUCLEOTIDE SEQUENCE [LARGE SCALE GENOMIC DNA]</scope>
    <source>
        <strain evidence="1 2">RO10H11247</strain>
    </source>
</reference>
<accession>A0A0L6UD10</accession>
<organism evidence="1 2">
    <name type="scientific">Puccinia sorghi</name>
    <dbReference type="NCBI Taxonomy" id="27349"/>
    <lineage>
        <taxon>Eukaryota</taxon>
        <taxon>Fungi</taxon>
        <taxon>Dikarya</taxon>
        <taxon>Basidiomycota</taxon>
        <taxon>Pucciniomycotina</taxon>
        <taxon>Pucciniomycetes</taxon>
        <taxon>Pucciniales</taxon>
        <taxon>Pucciniaceae</taxon>
        <taxon>Puccinia</taxon>
    </lineage>
</organism>
<sequence>MQLSLVWKRITGEWRKMKRQSELHCWPMDILECLALVQSTLTSLKLLACGACKTTGPSSPQWVWLFPTFEYLLGQFSNQWNFNTISQSNADPHSKPQIWWQSLDHCKKKLAQLPAVDM</sequence>
<proteinExistence type="predicted"/>
<dbReference type="Proteomes" id="UP000037035">
    <property type="component" value="Unassembled WGS sequence"/>
</dbReference>
<evidence type="ECO:0000313" key="1">
    <source>
        <dbReference type="EMBL" id="KNZ46444.1"/>
    </source>
</evidence>